<gene>
    <name evidence="6" type="ORF">TAGGR_1992</name>
</gene>
<feature type="transmembrane region" description="Helical" evidence="5">
    <location>
        <begin position="251"/>
        <end position="273"/>
    </location>
</feature>
<keyword evidence="2 5" id="KW-0812">Transmembrane</keyword>
<dbReference type="AlphaFoldDB" id="A0A0U9I9V0"/>
<evidence type="ECO:0000256" key="4">
    <source>
        <dbReference type="ARBA" id="ARBA00023136"/>
    </source>
</evidence>
<dbReference type="PROSITE" id="PS00668">
    <property type="entry name" value="COMPLEX1_ND1_2"/>
    <property type="match status" value="1"/>
</dbReference>
<dbReference type="Proteomes" id="UP000054976">
    <property type="component" value="Unassembled WGS sequence"/>
</dbReference>
<dbReference type="InterPro" id="IPR001694">
    <property type="entry name" value="NADH_UbQ_OxRdtase_su1/FPO"/>
</dbReference>
<keyword evidence="4 5" id="KW-0472">Membrane</keyword>
<proteinExistence type="predicted"/>
<dbReference type="GO" id="GO:0016829">
    <property type="term" value="F:lyase activity"/>
    <property type="evidence" value="ECO:0007669"/>
    <property type="project" value="UniProtKB-KW"/>
</dbReference>
<keyword evidence="7" id="KW-1185">Reference proteome</keyword>
<sequence>MNPEFLIYSTIVNLFVVLLLSPFFDGFTRKVRALIQSRVGPPPLQSYYDIIKLMGKEDLKSTINPLFRLSPYLSVVSIGMASLLIPITGLIPPLNFWGDIFLFIYIITVVGIAIIITASASENPFAFIGASRKMMLHLSVEPILAIALITGAINAGSFKIGDIVTWYYSNGPNVSMLLATVCVFLSLQALIGKIPFDISEAEQEIAEGVLIELSGPKYACVKWANMSRQVLFCLVFTQIFIPWTFSENSLLNILIALIKVTAIIFISTLIEALNPRLRIDQALKYNLTLALFSLTSIFLALLGV</sequence>
<feature type="transmembrane region" description="Helical" evidence="5">
    <location>
        <begin position="142"/>
        <end position="168"/>
    </location>
</feature>
<feature type="transmembrane region" description="Helical" evidence="5">
    <location>
        <begin position="226"/>
        <end position="245"/>
    </location>
</feature>
<evidence type="ECO:0000313" key="6">
    <source>
        <dbReference type="EMBL" id="GAQ94806.1"/>
    </source>
</evidence>
<name>A0A0U9I9V0_9BACT</name>
<dbReference type="STRING" id="86166.TAGGR_1992"/>
<dbReference type="EMBL" id="BCNO01000001">
    <property type="protein sequence ID" value="GAQ94806.1"/>
    <property type="molecule type" value="Genomic_DNA"/>
</dbReference>
<dbReference type="PANTHER" id="PTHR43359">
    <property type="entry name" value="FORMATE HYDROGENLYASE SUBUNIT 4"/>
    <property type="match status" value="1"/>
</dbReference>
<protein>
    <submittedName>
        <fullName evidence="6">Formate hydrogenlyase subunit 4</fullName>
    </submittedName>
</protein>
<dbReference type="Pfam" id="PF00146">
    <property type="entry name" value="NADHdh"/>
    <property type="match status" value="1"/>
</dbReference>
<feature type="transmembrane region" description="Helical" evidence="5">
    <location>
        <begin position="6"/>
        <end position="24"/>
    </location>
</feature>
<comment type="caution">
    <text evidence="6">The sequence shown here is derived from an EMBL/GenBank/DDBJ whole genome shotgun (WGS) entry which is preliminary data.</text>
</comment>
<evidence type="ECO:0000256" key="2">
    <source>
        <dbReference type="ARBA" id="ARBA00022692"/>
    </source>
</evidence>
<accession>A0A0U9I9V0</accession>
<feature type="transmembrane region" description="Helical" evidence="5">
    <location>
        <begin position="72"/>
        <end position="94"/>
    </location>
</feature>
<dbReference type="InterPro" id="IPR018086">
    <property type="entry name" value="NADH_UbQ_OxRdtase_su1_CS"/>
</dbReference>
<dbReference type="RefSeq" id="WP_059176225.1">
    <property type="nucleotide sequence ID" value="NZ_BCNO01000001.1"/>
</dbReference>
<keyword evidence="3 5" id="KW-1133">Transmembrane helix</keyword>
<evidence type="ECO:0000256" key="3">
    <source>
        <dbReference type="ARBA" id="ARBA00022989"/>
    </source>
</evidence>
<evidence type="ECO:0000256" key="5">
    <source>
        <dbReference type="SAM" id="Phobius"/>
    </source>
</evidence>
<evidence type="ECO:0000313" key="7">
    <source>
        <dbReference type="Proteomes" id="UP000054976"/>
    </source>
</evidence>
<organism evidence="6 7">
    <name type="scientific">Thermodesulfovibrio aggregans</name>
    <dbReference type="NCBI Taxonomy" id="86166"/>
    <lineage>
        <taxon>Bacteria</taxon>
        <taxon>Pseudomonadati</taxon>
        <taxon>Nitrospirota</taxon>
        <taxon>Thermodesulfovibrionia</taxon>
        <taxon>Thermodesulfovibrionales</taxon>
        <taxon>Thermodesulfovibrionaceae</taxon>
        <taxon>Thermodesulfovibrio</taxon>
    </lineage>
</organism>
<comment type="subcellular location">
    <subcellularLocation>
        <location evidence="1">Membrane</location>
        <topology evidence="1">Multi-pass membrane protein</topology>
    </subcellularLocation>
</comment>
<feature type="transmembrane region" description="Helical" evidence="5">
    <location>
        <begin position="174"/>
        <end position="191"/>
    </location>
</feature>
<dbReference type="InterPro" id="IPR052561">
    <property type="entry name" value="ComplexI_Subunit1"/>
</dbReference>
<evidence type="ECO:0000256" key="1">
    <source>
        <dbReference type="ARBA" id="ARBA00004141"/>
    </source>
</evidence>
<reference evidence="7" key="1">
    <citation type="submission" date="2016-01" db="EMBL/GenBank/DDBJ databases">
        <title>Draft genome sequence of Thermodesulfovibrio aggregans strain TGE-P1.</title>
        <authorList>
            <person name="Sekiguchi Y."/>
            <person name="Ohashi A."/>
            <person name="Matsuura N."/>
            <person name="Tourlousse M.D."/>
        </authorList>
    </citation>
    <scope>NUCLEOTIDE SEQUENCE [LARGE SCALE GENOMIC DNA]</scope>
    <source>
        <strain evidence="7">TGE-P1</strain>
    </source>
</reference>
<dbReference type="GO" id="GO:0005886">
    <property type="term" value="C:plasma membrane"/>
    <property type="evidence" value="ECO:0007669"/>
    <property type="project" value="TreeGrafter"/>
</dbReference>
<feature type="transmembrane region" description="Helical" evidence="5">
    <location>
        <begin position="285"/>
        <end position="303"/>
    </location>
</feature>
<feature type="transmembrane region" description="Helical" evidence="5">
    <location>
        <begin position="100"/>
        <end position="121"/>
    </location>
</feature>
<dbReference type="PANTHER" id="PTHR43359:SF1">
    <property type="entry name" value="FORMATE HYDROGENLYASE SUBUNIT 4-RELATED"/>
    <property type="match status" value="1"/>
</dbReference>
<keyword evidence="6" id="KW-0456">Lyase</keyword>
<dbReference type="OrthoDB" id="9803734at2"/>